<dbReference type="EMBL" id="LR031879">
    <property type="protein sequence ID" value="VDD57152.1"/>
    <property type="molecule type" value="Genomic_DNA"/>
</dbReference>
<feature type="non-terminal residue" evidence="1">
    <location>
        <position position="44"/>
    </location>
</feature>
<dbReference type="AlphaFoldDB" id="A0A3P6GMJ6"/>
<accession>A0A3P6GMJ6</accession>
<proteinExistence type="predicted"/>
<organism evidence="1">
    <name type="scientific">Brassica oleracea</name>
    <name type="common">Wild cabbage</name>
    <dbReference type="NCBI Taxonomy" id="3712"/>
    <lineage>
        <taxon>Eukaryota</taxon>
        <taxon>Viridiplantae</taxon>
        <taxon>Streptophyta</taxon>
        <taxon>Embryophyta</taxon>
        <taxon>Tracheophyta</taxon>
        <taxon>Spermatophyta</taxon>
        <taxon>Magnoliopsida</taxon>
        <taxon>eudicotyledons</taxon>
        <taxon>Gunneridae</taxon>
        <taxon>Pentapetalae</taxon>
        <taxon>rosids</taxon>
        <taxon>malvids</taxon>
        <taxon>Brassicales</taxon>
        <taxon>Brassicaceae</taxon>
        <taxon>Brassiceae</taxon>
        <taxon>Brassica</taxon>
    </lineage>
</organism>
<evidence type="ECO:0000313" key="1">
    <source>
        <dbReference type="EMBL" id="VDD57152.1"/>
    </source>
</evidence>
<reference evidence="1" key="1">
    <citation type="submission" date="2018-11" db="EMBL/GenBank/DDBJ databases">
        <authorList>
            <consortium name="Genoscope - CEA"/>
            <person name="William W."/>
        </authorList>
    </citation>
    <scope>NUCLEOTIDE SEQUENCE</scope>
</reference>
<sequence>MSRFFCSNTNVNPSGFPKFNPSFISENRDQYAVSPSPRGIKSVW</sequence>
<feature type="non-terminal residue" evidence="1">
    <location>
        <position position="1"/>
    </location>
</feature>
<protein>
    <submittedName>
        <fullName evidence="1">Uncharacterized protein</fullName>
    </submittedName>
</protein>
<name>A0A3P6GMJ6_BRAOL</name>
<gene>
    <name evidence="1" type="ORF">BOLC8T50381H</name>
</gene>